<dbReference type="AlphaFoldDB" id="A0A345XI27"/>
<name>A0A345XI27_9ACTN</name>
<dbReference type="Pfam" id="PF08447">
    <property type="entry name" value="PAS_3"/>
    <property type="match status" value="1"/>
</dbReference>
<dbReference type="KEGG" id="sarm:DVA86_00170"/>
<dbReference type="SUPFAM" id="SSF55785">
    <property type="entry name" value="PYP-like sensor domain (PAS domain)"/>
    <property type="match status" value="1"/>
</dbReference>
<dbReference type="InterPro" id="IPR000014">
    <property type="entry name" value="PAS"/>
</dbReference>
<dbReference type="InterPro" id="IPR029016">
    <property type="entry name" value="GAF-like_dom_sf"/>
</dbReference>
<keyword evidence="3" id="KW-0808">Transferase</keyword>
<evidence type="ECO:0000256" key="1">
    <source>
        <dbReference type="ARBA" id="ARBA00013081"/>
    </source>
</evidence>
<dbReference type="GO" id="GO:0016301">
    <property type="term" value="F:kinase activity"/>
    <property type="evidence" value="ECO:0007669"/>
    <property type="project" value="UniProtKB-KW"/>
</dbReference>
<organism evidence="18 19">
    <name type="scientific">Streptomyces armeniacus</name>
    <dbReference type="NCBI Taxonomy" id="83291"/>
    <lineage>
        <taxon>Bacteria</taxon>
        <taxon>Bacillati</taxon>
        <taxon>Actinomycetota</taxon>
        <taxon>Actinomycetes</taxon>
        <taxon>Kitasatosporales</taxon>
        <taxon>Streptomycetaceae</taxon>
        <taxon>Streptomyces</taxon>
    </lineage>
</organism>
<keyword evidence="4" id="KW-0479">Metal-binding</keyword>
<dbReference type="InterPro" id="IPR036457">
    <property type="entry name" value="PPM-type-like_dom_sf"/>
</dbReference>
<dbReference type="Pfam" id="PF07228">
    <property type="entry name" value="SpoIIE"/>
    <property type="match status" value="1"/>
</dbReference>
<dbReference type="EC" id="3.1.3.16" evidence="1"/>
<dbReference type="Pfam" id="PF13185">
    <property type="entry name" value="GAF_2"/>
    <property type="match status" value="1"/>
</dbReference>
<dbReference type="CDD" id="cd00130">
    <property type="entry name" value="PAS"/>
    <property type="match status" value="1"/>
</dbReference>
<keyword evidence="5" id="KW-0547">Nucleotide-binding</keyword>
<proteinExistence type="predicted"/>
<dbReference type="SUPFAM" id="SSF55781">
    <property type="entry name" value="GAF domain-like"/>
    <property type="match status" value="1"/>
</dbReference>
<evidence type="ECO:0000256" key="16">
    <source>
        <dbReference type="SAM" id="MobiDB-lite"/>
    </source>
</evidence>
<dbReference type="InterPro" id="IPR035965">
    <property type="entry name" value="PAS-like_dom_sf"/>
</dbReference>
<keyword evidence="10" id="KW-0904">Protein phosphatase</keyword>
<dbReference type="Gene3D" id="3.60.40.10">
    <property type="entry name" value="PPM-type phosphatase domain"/>
    <property type="match status" value="1"/>
</dbReference>
<dbReference type="CDD" id="cd16936">
    <property type="entry name" value="HATPase_RsbW-like"/>
    <property type="match status" value="1"/>
</dbReference>
<comment type="function">
    <text evidence="13">Primarily acts as an independent SigF regulator that is sensitive to the osmosensory signal, mediating the cross talk of PknD with the SigF regulon. Possesses both phosphatase and kinase activities. The kinase domain functions as a classic anti-sigma factor-like kinase to phosphorylate the anti-anti-sigma factor domain at the canonical regulatory site, and the phosphatase domain antagonizes this activity.</text>
</comment>
<keyword evidence="7" id="KW-0378">Hydrolase</keyword>
<dbReference type="PROSITE" id="PS50113">
    <property type="entry name" value="PAC"/>
    <property type="match status" value="1"/>
</dbReference>
<comment type="catalytic activity">
    <reaction evidence="12">
        <text>O-phospho-L-seryl-[protein] + H2O = L-seryl-[protein] + phosphate</text>
        <dbReference type="Rhea" id="RHEA:20629"/>
        <dbReference type="Rhea" id="RHEA-COMP:9863"/>
        <dbReference type="Rhea" id="RHEA-COMP:11604"/>
        <dbReference type="ChEBI" id="CHEBI:15377"/>
        <dbReference type="ChEBI" id="CHEBI:29999"/>
        <dbReference type="ChEBI" id="CHEBI:43474"/>
        <dbReference type="ChEBI" id="CHEBI:83421"/>
        <dbReference type="EC" id="3.1.3.16"/>
    </reaction>
</comment>
<dbReference type="GO" id="GO:0046872">
    <property type="term" value="F:metal ion binding"/>
    <property type="evidence" value="ECO:0007669"/>
    <property type="project" value="UniProtKB-KW"/>
</dbReference>
<keyword evidence="19" id="KW-1185">Reference proteome</keyword>
<dbReference type="InterPro" id="IPR003594">
    <property type="entry name" value="HATPase_dom"/>
</dbReference>
<evidence type="ECO:0000256" key="14">
    <source>
        <dbReference type="ARBA" id="ARBA00075117"/>
    </source>
</evidence>
<dbReference type="Pfam" id="PF13581">
    <property type="entry name" value="HATPase_c_2"/>
    <property type="match status" value="1"/>
</dbReference>
<reference evidence="18 19" key="1">
    <citation type="submission" date="2018-07" db="EMBL/GenBank/DDBJ databases">
        <title>Draft genome of the type strain Streptomyces armeniacus ATCC 15676.</title>
        <authorList>
            <person name="Labana P."/>
            <person name="Gosse J.T."/>
            <person name="Boddy C.N."/>
        </authorList>
    </citation>
    <scope>NUCLEOTIDE SEQUENCE [LARGE SCALE GENOMIC DNA]</scope>
    <source>
        <strain evidence="18 19">ATCC 15676</strain>
    </source>
</reference>
<evidence type="ECO:0000256" key="2">
    <source>
        <dbReference type="ARBA" id="ARBA00022553"/>
    </source>
</evidence>
<dbReference type="InterPro" id="IPR013655">
    <property type="entry name" value="PAS_fold_3"/>
</dbReference>
<dbReference type="GO" id="GO:0005524">
    <property type="term" value="F:ATP binding"/>
    <property type="evidence" value="ECO:0007669"/>
    <property type="project" value="UniProtKB-KW"/>
</dbReference>
<dbReference type="PANTHER" id="PTHR43156">
    <property type="entry name" value="STAGE II SPORULATION PROTEIN E-RELATED"/>
    <property type="match status" value="1"/>
</dbReference>
<dbReference type="SMART" id="SM00331">
    <property type="entry name" value="PP2C_SIG"/>
    <property type="match status" value="1"/>
</dbReference>
<accession>A0A345XI27</accession>
<dbReference type="Gene3D" id="3.30.565.10">
    <property type="entry name" value="Histidine kinase-like ATPase, C-terminal domain"/>
    <property type="match status" value="1"/>
</dbReference>
<feature type="domain" description="PAC" evidence="17">
    <location>
        <begin position="96"/>
        <end position="148"/>
    </location>
</feature>
<evidence type="ECO:0000256" key="10">
    <source>
        <dbReference type="ARBA" id="ARBA00022912"/>
    </source>
</evidence>
<dbReference type="InterPro" id="IPR036890">
    <property type="entry name" value="HATPase_C_sf"/>
</dbReference>
<keyword evidence="8" id="KW-0067">ATP-binding</keyword>
<evidence type="ECO:0000256" key="5">
    <source>
        <dbReference type="ARBA" id="ARBA00022741"/>
    </source>
</evidence>
<keyword evidence="11" id="KW-0464">Manganese</keyword>
<dbReference type="RefSeq" id="WP_208874680.1">
    <property type="nucleotide sequence ID" value="NZ_CP031320.1"/>
</dbReference>
<dbReference type="InterPro" id="IPR003018">
    <property type="entry name" value="GAF"/>
</dbReference>
<dbReference type="EMBL" id="CP031320">
    <property type="protein sequence ID" value="AXK31293.1"/>
    <property type="molecule type" value="Genomic_DNA"/>
</dbReference>
<evidence type="ECO:0000256" key="6">
    <source>
        <dbReference type="ARBA" id="ARBA00022777"/>
    </source>
</evidence>
<evidence type="ECO:0000256" key="15">
    <source>
        <dbReference type="ARBA" id="ARBA00081350"/>
    </source>
</evidence>
<dbReference type="NCBIfam" id="TIGR00229">
    <property type="entry name" value="sensory_box"/>
    <property type="match status" value="1"/>
</dbReference>
<dbReference type="InterPro" id="IPR001932">
    <property type="entry name" value="PPM-type_phosphatase-like_dom"/>
</dbReference>
<gene>
    <name evidence="18" type="ORF">DVA86_00170</name>
</gene>
<evidence type="ECO:0000256" key="8">
    <source>
        <dbReference type="ARBA" id="ARBA00022840"/>
    </source>
</evidence>
<dbReference type="Proteomes" id="UP000254425">
    <property type="component" value="Chromosome"/>
</dbReference>
<evidence type="ECO:0000313" key="18">
    <source>
        <dbReference type="EMBL" id="AXK31293.1"/>
    </source>
</evidence>
<dbReference type="PANTHER" id="PTHR43156:SF2">
    <property type="entry name" value="STAGE II SPORULATION PROTEIN E"/>
    <property type="match status" value="1"/>
</dbReference>
<evidence type="ECO:0000313" key="19">
    <source>
        <dbReference type="Proteomes" id="UP000254425"/>
    </source>
</evidence>
<feature type="region of interest" description="Disordered" evidence="16">
    <location>
        <begin position="1"/>
        <end position="23"/>
    </location>
</feature>
<evidence type="ECO:0000259" key="17">
    <source>
        <dbReference type="PROSITE" id="PS50113"/>
    </source>
</evidence>
<evidence type="ECO:0000256" key="12">
    <source>
        <dbReference type="ARBA" id="ARBA00047761"/>
    </source>
</evidence>
<dbReference type="InterPro" id="IPR052016">
    <property type="entry name" value="Bact_Sigma-Reg"/>
</dbReference>
<dbReference type="SUPFAM" id="SSF55874">
    <property type="entry name" value="ATPase domain of HSP90 chaperone/DNA topoisomerase II/histidine kinase"/>
    <property type="match status" value="1"/>
</dbReference>
<evidence type="ECO:0000256" key="11">
    <source>
        <dbReference type="ARBA" id="ARBA00023211"/>
    </source>
</evidence>
<evidence type="ECO:0000256" key="13">
    <source>
        <dbReference type="ARBA" id="ARBA00056274"/>
    </source>
</evidence>
<dbReference type="FunFam" id="3.60.40.10:FF:000005">
    <property type="entry name" value="Serine/threonine protein phosphatase"/>
    <property type="match status" value="1"/>
</dbReference>
<evidence type="ECO:0000256" key="3">
    <source>
        <dbReference type="ARBA" id="ARBA00022679"/>
    </source>
</evidence>
<evidence type="ECO:0000256" key="4">
    <source>
        <dbReference type="ARBA" id="ARBA00022723"/>
    </source>
</evidence>
<keyword evidence="2" id="KW-0597">Phosphoprotein</keyword>
<protein>
    <recommendedName>
        <fullName evidence="1">protein-serine/threonine phosphatase</fullName>
        <ecNumber evidence="1">3.1.3.16</ecNumber>
    </recommendedName>
    <alternativeName>
        <fullName evidence="15">Protein-serine/threonine phosphatase</fullName>
    </alternativeName>
    <alternativeName>
        <fullName evidence="14">Serine/threonine-protein kinase</fullName>
    </alternativeName>
</protein>
<dbReference type="Gene3D" id="3.30.450.20">
    <property type="entry name" value="PAS domain"/>
    <property type="match status" value="1"/>
</dbReference>
<dbReference type="GO" id="GO:0004722">
    <property type="term" value="F:protein serine/threonine phosphatase activity"/>
    <property type="evidence" value="ECO:0007669"/>
    <property type="project" value="UniProtKB-EC"/>
</dbReference>
<dbReference type="InterPro" id="IPR001610">
    <property type="entry name" value="PAC"/>
</dbReference>
<keyword evidence="6" id="KW-0418">Kinase</keyword>
<evidence type="ECO:0000256" key="7">
    <source>
        <dbReference type="ARBA" id="ARBA00022801"/>
    </source>
</evidence>
<evidence type="ECO:0000256" key="9">
    <source>
        <dbReference type="ARBA" id="ARBA00022842"/>
    </source>
</evidence>
<dbReference type="SMART" id="SM00065">
    <property type="entry name" value="GAF"/>
    <property type="match status" value="1"/>
</dbReference>
<sequence length="704" mass="75707">MGAEGPGRPPGGDTAPPGGWPADADTALTLNHSGCWDWDLDRGVLHLDGPALELFDLTAAEYDGDPAHLGSRIPAAETARLDVLIAQALRSGRERYGAYFRLRRRDGSMRWTHTQGSIQRDAGGRPYRIIGIVRDATEELSQPAERTTLDVERFRQNGVVELTTAALAHARTVREVLHALERSRGLEQLGAISVIVGMVEDGRIRLIGNSGSDHPPELVLTRIDDPLPLSEVVRTLTPRFIVSREDFAVRYPYVWPYVESVGASAAAYLPLIAQAAPIGAIGLLYRGRHPFTPEERTLLTALTSSIAQSLQRARLFEQEHELAEGLQQAMLPHSLPIVPGLRAAVRYRSARQGRDIGGDWYDVIPLPGGRVAAVVGDVQGHDTHAAAVMGQLRIVLRAYAAEGHSAATVMARASAFLNDLDTGRFATCLYAEADPASGWLRLVRAGHLTPLLRRPDGGCRPFPVMGALPLGLSAYFGKLEYPVTTMEMEPGETLVMFTDGLVEEPGTDLDDGVRALADRVRHAPPGVAAGDMEELADRLCGRSERWPGADDMALVLLHRESTAVSQPGRRLHQRVASGDPQGLAAARHMVRSAARSWRAGERADDVELVTDELATNALLHTDGDAVVTVYPLAGAEPRVRVEVTDRSSTHPQLREPADSSLSGRGLLLVDQLADVWGVESRGTGKCVWCEFGGGGGAGAGGANG</sequence>
<dbReference type="InterPro" id="IPR000700">
    <property type="entry name" value="PAS-assoc_C"/>
</dbReference>
<dbReference type="SMART" id="SM00086">
    <property type="entry name" value="PAC"/>
    <property type="match status" value="1"/>
</dbReference>
<keyword evidence="9" id="KW-0460">Magnesium</keyword>
<dbReference type="Gene3D" id="3.30.450.40">
    <property type="match status" value="1"/>
</dbReference>
<dbReference type="SUPFAM" id="SSF81606">
    <property type="entry name" value="PP2C-like"/>
    <property type="match status" value="1"/>
</dbReference>